<name>A0ABP8GKF7_9BACT</name>
<dbReference type="GO" id="GO:0008483">
    <property type="term" value="F:transaminase activity"/>
    <property type="evidence" value="ECO:0007669"/>
    <property type="project" value="UniProtKB-KW"/>
</dbReference>
<comment type="caution">
    <text evidence="3">The sequence shown here is derived from an EMBL/GenBank/DDBJ whole genome shotgun (WGS) entry which is preliminary data.</text>
</comment>
<evidence type="ECO:0000313" key="3">
    <source>
        <dbReference type="EMBL" id="GAA4326032.1"/>
    </source>
</evidence>
<sequence>MPHRRHFLRSAGLAAAGLFGTVFQPAWSRGLQRALRDAEGVAPGDLAAEEEFWYYIQQAFTGTPGLINFNNGGVSPAPRVVAEAMKSNYDFSNGAPSFNMWRILDQGREPLRRSLAAFGGCNPNELALNRNATEGLDTVIFGLPLSAGDEVVLCRQDYNHVVFSWQQRAARDGIRINWVDLQLPSEDEHYLVQQYVNAFTPRTKAVTITHMINWNGQLLPVRAIADEARKRGIAVLVDGAHSFAQLDFRIPDLGADYFATSLHKWTYAPIGTGALWVRPEKIAALWPLHGAEKFSVDDIRKFEHLGTRPFYIEQATHKAVEFNEGIGLKRKQERLYYLKNYWMERVKDLPGVRLSTPFAPKWSGAIGMISFEGKKPNELDSYLYANYKIHCTTIDWNGVRGVRITPNVYTTLKQLDLLVDGIRRYAGKS</sequence>
<dbReference type="InterPro" id="IPR015422">
    <property type="entry name" value="PyrdxlP-dep_Trfase_small"/>
</dbReference>
<dbReference type="PANTHER" id="PTHR43092:SF6">
    <property type="entry name" value="BLR1280 PROTEIN"/>
    <property type="match status" value="1"/>
</dbReference>
<accession>A0ABP8GKF7</accession>
<reference evidence="4" key="1">
    <citation type="journal article" date="2019" name="Int. J. Syst. Evol. Microbiol.">
        <title>The Global Catalogue of Microorganisms (GCM) 10K type strain sequencing project: providing services to taxonomists for standard genome sequencing and annotation.</title>
        <authorList>
            <consortium name="The Broad Institute Genomics Platform"/>
            <consortium name="The Broad Institute Genome Sequencing Center for Infectious Disease"/>
            <person name="Wu L."/>
            <person name="Ma J."/>
        </authorList>
    </citation>
    <scope>NUCLEOTIDE SEQUENCE [LARGE SCALE GENOMIC DNA]</scope>
    <source>
        <strain evidence="4">JCM 17919</strain>
    </source>
</reference>
<keyword evidence="3" id="KW-0032">Aminotransferase</keyword>
<feature type="domain" description="Aminotransferase class V" evidence="2">
    <location>
        <begin position="69"/>
        <end position="392"/>
    </location>
</feature>
<protein>
    <submittedName>
        <fullName evidence="3">Aminotransferase class V-fold PLP-dependent enzyme</fullName>
    </submittedName>
</protein>
<dbReference type="InterPro" id="IPR006311">
    <property type="entry name" value="TAT_signal"/>
</dbReference>
<dbReference type="RefSeq" id="WP_345254672.1">
    <property type="nucleotide sequence ID" value="NZ_BAABGY010000006.1"/>
</dbReference>
<evidence type="ECO:0000313" key="4">
    <source>
        <dbReference type="Proteomes" id="UP001501725"/>
    </source>
</evidence>
<keyword evidence="4" id="KW-1185">Reference proteome</keyword>
<evidence type="ECO:0000256" key="1">
    <source>
        <dbReference type="ARBA" id="ARBA00022898"/>
    </source>
</evidence>
<proteinExistence type="predicted"/>
<gene>
    <name evidence="3" type="ORF">GCM10023184_14430</name>
</gene>
<dbReference type="PROSITE" id="PS51318">
    <property type="entry name" value="TAT"/>
    <property type="match status" value="1"/>
</dbReference>
<dbReference type="Pfam" id="PF00266">
    <property type="entry name" value="Aminotran_5"/>
    <property type="match status" value="1"/>
</dbReference>
<keyword evidence="1" id="KW-0663">Pyridoxal phosphate</keyword>
<dbReference type="InterPro" id="IPR015424">
    <property type="entry name" value="PyrdxlP-dep_Trfase"/>
</dbReference>
<dbReference type="SUPFAM" id="SSF53383">
    <property type="entry name" value="PLP-dependent transferases"/>
    <property type="match status" value="1"/>
</dbReference>
<dbReference type="InterPro" id="IPR000192">
    <property type="entry name" value="Aminotrans_V_dom"/>
</dbReference>
<keyword evidence="3" id="KW-0808">Transferase</keyword>
<dbReference type="Proteomes" id="UP001501725">
    <property type="component" value="Unassembled WGS sequence"/>
</dbReference>
<dbReference type="InterPro" id="IPR015421">
    <property type="entry name" value="PyrdxlP-dep_Trfase_major"/>
</dbReference>
<evidence type="ECO:0000259" key="2">
    <source>
        <dbReference type="Pfam" id="PF00266"/>
    </source>
</evidence>
<dbReference type="Gene3D" id="3.40.640.10">
    <property type="entry name" value="Type I PLP-dependent aspartate aminotransferase-like (Major domain)"/>
    <property type="match status" value="1"/>
</dbReference>
<dbReference type="EMBL" id="BAABGY010000006">
    <property type="protein sequence ID" value="GAA4326032.1"/>
    <property type="molecule type" value="Genomic_DNA"/>
</dbReference>
<dbReference type="PANTHER" id="PTHR43092">
    <property type="entry name" value="L-CYSTEINE DESULFHYDRASE"/>
    <property type="match status" value="1"/>
</dbReference>
<organism evidence="3 4">
    <name type="scientific">Flaviaesturariibacter amylovorans</name>
    <dbReference type="NCBI Taxonomy" id="1084520"/>
    <lineage>
        <taxon>Bacteria</taxon>
        <taxon>Pseudomonadati</taxon>
        <taxon>Bacteroidota</taxon>
        <taxon>Chitinophagia</taxon>
        <taxon>Chitinophagales</taxon>
        <taxon>Chitinophagaceae</taxon>
        <taxon>Flaviaestuariibacter</taxon>
    </lineage>
</organism>
<dbReference type="Gene3D" id="3.90.1150.10">
    <property type="entry name" value="Aspartate Aminotransferase, domain 1"/>
    <property type="match status" value="1"/>
</dbReference>